<evidence type="ECO:0000313" key="20">
    <source>
        <dbReference type="Proteomes" id="UP000603453"/>
    </source>
</evidence>
<dbReference type="InterPro" id="IPR015943">
    <property type="entry name" value="WD40/YVTN_repeat-like_dom_sf"/>
</dbReference>
<evidence type="ECO:0000256" key="16">
    <source>
        <dbReference type="ARBA" id="ARBA00034306"/>
    </source>
</evidence>
<evidence type="ECO:0000256" key="8">
    <source>
        <dbReference type="ARBA" id="ARBA00022723"/>
    </source>
</evidence>
<dbReference type="InterPro" id="IPR001841">
    <property type="entry name" value="Znf_RING"/>
</dbReference>
<sequence>MSDFEEECDFQAPINVPVDIYTRKRNRCQIEDDKYVETEQDLTEVSTCSLCQTCWTNNGAHGIVGLKCGHVFGRSCIVQHMRDATAQKTPAKCPTCDNPLTKAEPRRIWPNKVIPCDEADLIELKKQHAEADLIIQGLKEANEAIQQQIDKAIFDHLVLQAEDRSNRIISPSQIMQMSQPSIFVHQRSFSKKNEKYRVMDVDPMGDRAVVSVWKEQKYGIRKMNLYDITSTEFIPNHSGIIKDLKYNTENMVLSTGLDKTLKLTSLQSNQVVLSYQLGAPGWSCASSEANPSIVYCGLTSNTVLVFDIRNTKEFVHKLIEPCVPKIFSPIHSIMEVMTEDVPLLLCSNLSHTYGWNTSTEEYEYVPLQQSVEYENDVTDLIILFQPI</sequence>
<dbReference type="Gene3D" id="2.130.10.10">
    <property type="entry name" value="YVTN repeat-like/Quinoprotein amine dehydrogenase"/>
    <property type="match status" value="1"/>
</dbReference>
<keyword evidence="8" id="KW-0479">Metal-binding</keyword>
<accession>A0A8H7R745</accession>
<dbReference type="OrthoDB" id="8062037at2759"/>
<keyword evidence="9" id="KW-0677">Repeat</keyword>
<dbReference type="GO" id="GO:0036297">
    <property type="term" value="P:interstrand cross-link repair"/>
    <property type="evidence" value="ECO:0007669"/>
    <property type="project" value="InterPro"/>
</dbReference>
<proteinExistence type="predicted"/>
<dbReference type="SUPFAM" id="SSF50978">
    <property type="entry name" value="WD40 repeat-like"/>
    <property type="match status" value="1"/>
</dbReference>
<dbReference type="GO" id="GO:0016604">
    <property type="term" value="C:nuclear body"/>
    <property type="evidence" value="ECO:0007669"/>
    <property type="project" value="UniProtKB-SubCell"/>
</dbReference>
<keyword evidence="13" id="KW-0862">Zinc</keyword>
<evidence type="ECO:0000313" key="19">
    <source>
        <dbReference type="EMBL" id="KAG2205032.1"/>
    </source>
</evidence>
<evidence type="ECO:0000256" key="10">
    <source>
        <dbReference type="ARBA" id="ARBA00022763"/>
    </source>
</evidence>
<dbReference type="InterPro" id="IPR013083">
    <property type="entry name" value="Znf_RING/FYVE/PHD"/>
</dbReference>
<evidence type="ECO:0000256" key="13">
    <source>
        <dbReference type="ARBA" id="ARBA00022833"/>
    </source>
</evidence>
<keyword evidence="20" id="KW-1185">Reference proteome</keyword>
<keyword evidence="10" id="KW-0227">DNA damage</keyword>
<keyword evidence="7" id="KW-0808">Transferase</keyword>
<dbReference type="InterPro" id="IPR027370">
    <property type="entry name" value="Znf-RING_euk"/>
</dbReference>
<dbReference type="GO" id="GO:0005737">
    <property type="term" value="C:cytoplasm"/>
    <property type="evidence" value="ECO:0007669"/>
    <property type="project" value="UniProtKB-SubCell"/>
</dbReference>
<keyword evidence="12" id="KW-0833">Ubl conjugation pathway</keyword>
<reference evidence="19" key="1">
    <citation type="submission" date="2020-12" db="EMBL/GenBank/DDBJ databases">
        <title>Metabolic potential, ecology and presence of endohyphal bacteria is reflected in genomic diversity of Mucoromycotina.</title>
        <authorList>
            <person name="Muszewska A."/>
            <person name="Okrasinska A."/>
            <person name="Steczkiewicz K."/>
            <person name="Drgas O."/>
            <person name="Orlowska M."/>
            <person name="Perlinska-Lenart U."/>
            <person name="Aleksandrzak-Piekarczyk T."/>
            <person name="Szatraj K."/>
            <person name="Zielenkiewicz U."/>
            <person name="Pilsyk S."/>
            <person name="Malc E."/>
            <person name="Mieczkowski P."/>
            <person name="Kruszewska J.S."/>
            <person name="Biernat P."/>
            <person name="Pawlowska J."/>
        </authorList>
    </citation>
    <scope>NUCLEOTIDE SEQUENCE</scope>
    <source>
        <strain evidence="19">WA0000017839</strain>
    </source>
</reference>
<dbReference type="InterPro" id="IPR056527">
    <property type="entry name" value="WD40_RFWD3"/>
</dbReference>
<evidence type="ECO:0000256" key="7">
    <source>
        <dbReference type="ARBA" id="ARBA00022679"/>
    </source>
</evidence>
<dbReference type="GO" id="GO:0061630">
    <property type="term" value="F:ubiquitin protein ligase activity"/>
    <property type="evidence" value="ECO:0007669"/>
    <property type="project" value="UniProtKB-EC"/>
</dbReference>
<evidence type="ECO:0000256" key="4">
    <source>
        <dbReference type="ARBA" id="ARBA00012483"/>
    </source>
</evidence>
<keyword evidence="14" id="KW-0234">DNA repair</keyword>
<dbReference type="Pfam" id="PF13445">
    <property type="entry name" value="zf-RING_UBOX"/>
    <property type="match status" value="1"/>
</dbReference>
<evidence type="ECO:0000256" key="6">
    <source>
        <dbReference type="ARBA" id="ARBA00022574"/>
    </source>
</evidence>
<comment type="caution">
    <text evidence="19">The sequence shown here is derived from an EMBL/GenBank/DDBJ whole genome shotgun (WGS) entry which is preliminary data.</text>
</comment>
<evidence type="ECO:0000256" key="1">
    <source>
        <dbReference type="ARBA" id="ARBA00000900"/>
    </source>
</evidence>
<keyword evidence="11 17" id="KW-0863">Zinc-finger</keyword>
<keyword evidence="6" id="KW-0853">WD repeat</keyword>
<evidence type="ECO:0000256" key="2">
    <source>
        <dbReference type="ARBA" id="ARBA00004496"/>
    </source>
</evidence>
<organism evidence="19 20">
    <name type="scientific">Mucor saturninus</name>
    <dbReference type="NCBI Taxonomy" id="64648"/>
    <lineage>
        <taxon>Eukaryota</taxon>
        <taxon>Fungi</taxon>
        <taxon>Fungi incertae sedis</taxon>
        <taxon>Mucoromycota</taxon>
        <taxon>Mucoromycotina</taxon>
        <taxon>Mucoromycetes</taxon>
        <taxon>Mucorales</taxon>
        <taxon>Mucorineae</taxon>
        <taxon>Mucoraceae</taxon>
        <taxon>Mucor</taxon>
    </lineage>
</organism>
<keyword evidence="5" id="KW-0963">Cytoplasm</keyword>
<gene>
    <name evidence="19" type="ORF">INT47_002656</name>
</gene>
<comment type="pathway">
    <text evidence="3">Protein modification; protein ubiquitination.</text>
</comment>
<dbReference type="GO" id="GO:0016567">
    <property type="term" value="P:protein ubiquitination"/>
    <property type="evidence" value="ECO:0007669"/>
    <property type="project" value="InterPro"/>
</dbReference>
<comment type="subcellular location">
    <subcellularLocation>
        <location evidence="2">Cytoplasm</location>
    </subcellularLocation>
    <subcellularLocation>
        <location evidence="16">Nucleus</location>
        <location evidence="16">Nuclear body</location>
    </subcellularLocation>
</comment>
<dbReference type="PROSITE" id="PS50089">
    <property type="entry name" value="ZF_RING_2"/>
    <property type="match status" value="1"/>
</dbReference>
<evidence type="ECO:0000256" key="5">
    <source>
        <dbReference type="ARBA" id="ARBA00022490"/>
    </source>
</evidence>
<evidence type="ECO:0000256" key="14">
    <source>
        <dbReference type="ARBA" id="ARBA00023204"/>
    </source>
</evidence>
<evidence type="ECO:0000259" key="18">
    <source>
        <dbReference type="PROSITE" id="PS50089"/>
    </source>
</evidence>
<evidence type="ECO:0000256" key="3">
    <source>
        <dbReference type="ARBA" id="ARBA00004906"/>
    </source>
</evidence>
<dbReference type="PANTHER" id="PTHR16047:SF7">
    <property type="entry name" value="E3 UBIQUITIN-PROTEIN LIGASE RFWD3"/>
    <property type="match status" value="1"/>
</dbReference>
<name>A0A8H7R745_9FUNG</name>
<evidence type="ECO:0000256" key="12">
    <source>
        <dbReference type="ARBA" id="ARBA00022786"/>
    </source>
</evidence>
<evidence type="ECO:0000256" key="15">
    <source>
        <dbReference type="ARBA" id="ARBA00023242"/>
    </source>
</evidence>
<comment type="catalytic activity">
    <reaction evidence="1">
        <text>S-ubiquitinyl-[E2 ubiquitin-conjugating enzyme]-L-cysteine + [acceptor protein]-L-lysine = [E2 ubiquitin-conjugating enzyme]-L-cysteine + N(6)-ubiquitinyl-[acceptor protein]-L-lysine.</text>
        <dbReference type="EC" id="2.3.2.27"/>
    </reaction>
</comment>
<evidence type="ECO:0000256" key="9">
    <source>
        <dbReference type="ARBA" id="ARBA00022737"/>
    </source>
</evidence>
<dbReference type="InterPro" id="IPR036322">
    <property type="entry name" value="WD40_repeat_dom_sf"/>
</dbReference>
<evidence type="ECO:0000256" key="11">
    <source>
        <dbReference type="ARBA" id="ARBA00022771"/>
    </source>
</evidence>
<dbReference type="AlphaFoldDB" id="A0A8H7R745"/>
<protein>
    <recommendedName>
        <fullName evidence="4">RING-type E3 ubiquitin transferase</fullName>
        <ecNumber evidence="4">2.3.2.27</ecNumber>
    </recommendedName>
</protein>
<dbReference type="InterPro" id="IPR037381">
    <property type="entry name" value="RFWD3"/>
</dbReference>
<dbReference type="SUPFAM" id="SSF57850">
    <property type="entry name" value="RING/U-box"/>
    <property type="match status" value="1"/>
</dbReference>
<feature type="domain" description="RING-type" evidence="18">
    <location>
        <begin position="48"/>
        <end position="97"/>
    </location>
</feature>
<keyword evidence="15" id="KW-0539">Nucleus</keyword>
<dbReference type="Pfam" id="PF23419">
    <property type="entry name" value="WD40_RFWD3"/>
    <property type="match status" value="1"/>
</dbReference>
<evidence type="ECO:0000256" key="17">
    <source>
        <dbReference type="PROSITE-ProRule" id="PRU00175"/>
    </source>
</evidence>
<dbReference type="EC" id="2.3.2.27" evidence="4"/>
<dbReference type="PANTHER" id="PTHR16047">
    <property type="entry name" value="RFWD3 PROTEIN"/>
    <property type="match status" value="1"/>
</dbReference>
<dbReference type="GO" id="GO:0008270">
    <property type="term" value="F:zinc ion binding"/>
    <property type="evidence" value="ECO:0007669"/>
    <property type="project" value="UniProtKB-KW"/>
</dbReference>
<dbReference type="Proteomes" id="UP000603453">
    <property type="component" value="Unassembled WGS sequence"/>
</dbReference>
<dbReference type="EMBL" id="JAEPRD010000040">
    <property type="protein sequence ID" value="KAG2205032.1"/>
    <property type="molecule type" value="Genomic_DNA"/>
</dbReference>
<dbReference type="Gene3D" id="3.30.40.10">
    <property type="entry name" value="Zinc/RING finger domain, C3HC4 (zinc finger)"/>
    <property type="match status" value="1"/>
</dbReference>